<protein>
    <submittedName>
        <fullName evidence="5">Adenine-specific methyltransferase</fullName>
    </submittedName>
</protein>
<keyword evidence="2 5" id="KW-0489">Methyltransferase</keyword>
<dbReference type="GO" id="GO:0003677">
    <property type="term" value="F:DNA binding"/>
    <property type="evidence" value="ECO:0007669"/>
    <property type="project" value="InterPro"/>
</dbReference>
<dbReference type="InterPro" id="IPR029063">
    <property type="entry name" value="SAM-dependent_MTases_sf"/>
</dbReference>
<dbReference type="PRINTS" id="PR00508">
    <property type="entry name" value="S21N4MTFRASE"/>
</dbReference>
<dbReference type="GO" id="GO:0032259">
    <property type="term" value="P:methylation"/>
    <property type="evidence" value="ECO:0007669"/>
    <property type="project" value="UniProtKB-KW"/>
</dbReference>
<dbReference type="EMBL" id="BK032825">
    <property type="protein sequence ID" value="DAF62619.1"/>
    <property type="molecule type" value="Genomic_DNA"/>
</dbReference>
<comment type="similarity">
    <text evidence="1">Belongs to the N(4)/N(6)-methyltransferase family.</text>
</comment>
<evidence type="ECO:0000313" key="5">
    <source>
        <dbReference type="EMBL" id="DAF62619.1"/>
    </source>
</evidence>
<dbReference type="InterPro" id="IPR002941">
    <property type="entry name" value="DNA_methylase_N4/N6"/>
</dbReference>
<dbReference type="Pfam" id="PF01555">
    <property type="entry name" value="N6_N4_Mtase"/>
    <property type="match status" value="1"/>
</dbReference>
<keyword evidence="3" id="KW-0808">Transferase</keyword>
<reference evidence="5" key="1">
    <citation type="journal article" date="2021" name="Proc. Natl. Acad. Sci. U.S.A.">
        <title>A Catalog of Tens of Thousands of Viruses from Human Metagenomes Reveals Hidden Associations with Chronic Diseases.</title>
        <authorList>
            <person name="Tisza M.J."/>
            <person name="Buck C.B."/>
        </authorList>
    </citation>
    <scope>NUCLEOTIDE SEQUENCE</scope>
    <source>
        <strain evidence="5">CtTfn5</strain>
    </source>
</reference>
<dbReference type="PANTHER" id="PTHR13370:SF3">
    <property type="entry name" value="TRNA (GUANINE(10)-N2)-METHYLTRANSFERASE HOMOLOG"/>
    <property type="match status" value="1"/>
</dbReference>
<dbReference type="InterPro" id="IPR001091">
    <property type="entry name" value="RM_Methyltransferase"/>
</dbReference>
<proteinExistence type="inferred from homology"/>
<sequence>MYKELKMNEGAVTLCNCDCIAYMRTMKSESVDAIVTDPPYLYLNRKEHKLERDFDEDAFFTEAKRVLKKNGLILCFGRGESFYRWNKIMEDKGLKFKEEVIWAKRVASSPVNALGRKHESISIHAKGRGKVRRADIPYTEKMRYDEDGMRKAIQTIQRIGSALNNEESLKAMKDFVEDGLITYDKERKETHQTSIRNNSTKETDKAVTELKKVTKGAREDSVIMVDDEERNGRLHPTQKPIELMERLLSLVTDAGGVVFDPFMGSGSTGVACVRKGRQFIGCEIDSDYFEMACKRIETQDDEKVYALYRATNTKRGLMQRLFGWTMRA</sequence>
<dbReference type="PANTHER" id="PTHR13370">
    <property type="entry name" value="RNA METHYLASE-RELATED"/>
    <property type="match status" value="1"/>
</dbReference>
<dbReference type="PROSITE" id="PS00092">
    <property type="entry name" value="N6_MTASE"/>
    <property type="match status" value="1"/>
</dbReference>
<dbReference type="InterPro" id="IPR002052">
    <property type="entry name" value="DNA_methylase_N6_adenine_CS"/>
</dbReference>
<accession>A0A8S5THU8</accession>
<evidence type="ECO:0000256" key="3">
    <source>
        <dbReference type="ARBA" id="ARBA00022679"/>
    </source>
</evidence>
<dbReference type="GO" id="GO:0008170">
    <property type="term" value="F:N-methyltransferase activity"/>
    <property type="evidence" value="ECO:0007669"/>
    <property type="project" value="InterPro"/>
</dbReference>
<dbReference type="CDD" id="cd02440">
    <property type="entry name" value="AdoMet_MTases"/>
    <property type="match status" value="1"/>
</dbReference>
<organism evidence="5">
    <name type="scientific">Siphoviridae sp. ctTfn5</name>
    <dbReference type="NCBI Taxonomy" id="2827878"/>
    <lineage>
        <taxon>Viruses</taxon>
        <taxon>Duplodnaviria</taxon>
        <taxon>Heunggongvirae</taxon>
        <taxon>Uroviricota</taxon>
        <taxon>Caudoviricetes</taxon>
    </lineage>
</organism>
<evidence type="ECO:0000256" key="1">
    <source>
        <dbReference type="ARBA" id="ARBA00006594"/>
    </source>
</evidence>
<name>A0A8S5THU8_9CAUD</name>
<dbReference type="Gene3D" id="3.40.50.150">
    <property type="entry name" value="Vaccinia Virus protein VP39"/>
    <property type="match status" value="1"/>
</dbReference>
<feature type="domain" description="DNA methylase N-4/N-6" evidence="4">
    <location>
        <begin position="31"/>
        <end position="292"/>
    </location>
</feature>
<dbReference type="SUPFAM" id="SSF53335">
    <property type="entry name" value="S-adenosyl-L-methionine-dependent methyltransferases"/>
    <property type="match status" value="1"/>
</dbReference>
<evidence type="ECO:0000256" key="2">
    <source>
        <dbReference type="ARBA" id="ARBA00022603"/>
    </source>
</evidence>
<evidence type="ECO:0000259" key="4">
    <source>
        <dbReference type="Pfam" id="PF01555"/>
    </source>
</evidence>